<comment type="caution">
    <text evidence="1">The sequence shown here is derived from an EMBL/GenBank/DDBJ whole genome shotgun (WGS) entry which is preliminary data.</text>
</comment>
<dbReference type="OrthoDB" id="9890372at2"/>
<name>A0A1U7H177_9CYAN</name>
<protein>
    <submittedName>
        <fullName evidence="1">Uncharacterized protein</fullName>
    </submittedName>
</protein>
<organism evidence="1 2">
    <name type="scientific">Fischerella major NIES-592</name>
    <dbReference type="NCBI Taxonomy" id="210994"/>
    <lineage>
        <taxon>Bacteria</taxon>
        <taxon>Bacillati</taxon>
        <taxon>Cyanobacteriota</taxon>
        <taxon>Cyanophyceae</taxon>
        <taxon>Nostocales</taxon>
        <taxon>Hapalosiphonaceae</taxon>
        <taxon>Fischerella</taxon>
    </lineage>
</organism>
<dbReference type="Proteomes" id="UP000186391">
    <property type="component" value="Unassembled WGS sequence"/>
</dbReference>
<dbReference type="AlphaFoldDB" id="A0A1U7H177"/>
<accession>A0A1U7H177</accession>
<reference evidence="1 2" key="1">
    <citation type="submission" date="2016-11" db="EMBL/GenBank/DDBJ databases">
        <title>Draft Genome Sequences of Nine Cyanobacterial Strains from Diverse Habitats.</title>
        <authorList>
            <person name="Zhu T."/>
            <person name="Hou S."/>
            <person name="Lu X."/>
            <person name="Hess W.R."/>
        </authorList>
    </citation>
    <scope>NUCLEOTIDE SEQUENCE [LARGE SCALE GENOMIC DNA]</scope>
    <source>
        <strain evidence="1 2">NIES-592</strain>
    </source>
</reference>
<dbReference type="EMBL" id="MRCA01000003">
    <property type="protein sequence ID" value="OKH14701.1"/>
    <property type="molecule type" value="Genomic_DNA"/>
</dbReference>
<sequence>MHLCSSVFVFYLNSIFKSVVDVGTQQIMKILLLCVPYFQGRLSRAIAHNEEMKNITNTDAHRLTPMDYGFAVKLILNLYFQASQSRENPTKSA</sequence>
<keyword evidence="2" id="KW-1185">Reference proteome</keyword>
<gene>
    <name evidence="1" type="ORF">NIES592_07285</name>
</gene>
<proteinExistence type="predicted"/>
<evidence type="ECO:0000313" key="2">
    <source>
        <dbReference type="Proteomes" id="UP000186391"/>
    </source>
</evidence>
<evidence type="ECO:0000313" key="1">
    <source>
        <dbReference type="EMBL" id="OKH14701.1"/>
    </source>
</evidence>